<dbReference type="SUPFAM" id="SSF49899">
    <property type="entry name" value="Concanavalin A-like lectins/glucanases"/>
    <property type="match status" value="1"/>
</dbReference>
<name>A0A835YGV3_9STRA</name>
<evidence type="ECO:0000259" key="4">
    <source>
        <dbReference type="PROSITE" id="PS50237"/>
    </source>
</evidence>
<protein>
    <submittedName>
        <fullName evidence="5">Uncharacterized protein</fullName>
    </submittedName>
</protein>
<dbReference type="PANTHER" id="PTHR46654">
    <property type="entry name" value="E3 UBIQUITIN-PROTEIN LIGASE HECTD3"/>
    <property type="match status" value="1"/>
</dbReference>
<dbReference type="GO" id="GO:0004842">
    <property type="term" value="F:ubiquitin-protein transferase activity"/>
    <property type="evidence" value="ECO:0007669"/>
    <property type="project" value="InterPro"/>
</dbReference>
<dbReference type="AlphaFoldDB" id="A0A835YGV3"/>
<comment type="caution">
    <text evidence="2">Lacks conserved residue(s) required for the propagation of feature annotation.</text>
</comment>
<dbReference type="EMBL" id="JAFCMP010000554">
    <property type="protein sequence ID" value="KAG5175127.1"/>
    <property type="molecule type" value="Genomic_DNA"/>
</dbReference>
<dbReference type="Gene3D" id="2.60.120.920">
    <property type="match status" value="1"/>
</dbReference>
<dbReference type="Gene3D" id="3.30.2410.10">
    <property type="entry name" value="Hect, E3 ligase catalytic domain"/>
    <property type="match status" value="1"/>
</dbReference>
<evidence type="ECO:0000259" key="3">
    <source>
        <dbReference type="PROSITE" id="PS50188"/>
    </source>
</evidence>
<evidence type="ECO:0000256" key="1">
    <source>
        <dbReference type="ARBA" id="ARBA00022786"/>
    </source>
</evidence>
<dbReference type="InterPro" id="IPR042469">
    <property type="entry name" value="HECTD3"/>
</dbReference>
<dbReference type="SMART" id="SM00119">
    <property type="entry name" value="HECTc"/>
    <property type="match status" value="1"/>
</dbReference>
<dbReference type="CDD" id="cd11709">
    <property type="entry name" value="SPRY"/>
    <property type="match status" value="1"/>
</dbReference>
<keyword evidence="1 2" id="KW-0833">Ubl conjugation pathway</keyword>
<feature type="domain" description="B30.2/SPRY" evidence="3">
    <location>
        <begin position="57"/>
        <end position="238"/>
    </location>
</feature>
<dbReference type="SUPFAM" id="SSF56204">
    <property type="entry name" value="Hect, E3 ligase catalytic domain"/>
    <property type="match status" value="1"/>
</dbReference>
<comment type="caution">
    <text evidence="5">The sequence shown here is derived from an EMBL/GenBank/DDBJ whole genome shotgun (WGS) entry which is preliminary data.</text>
</comment>
<dbReference type="Gene3D" id="3.30.2160.10">
    <property type="entry name" value="Hect, E3 ligase catalytic domain"/>
    <property type="match status" value="1"/>
</dbReference>
<evidence type="ECO:0000256" key="2">
    <source>
        <dbReference type="PROSITE-ProRule" id="PRU00104"/>
    </source>
</evidence>
<sequence>MAAYAIYEVQMASPLLSPAAELQFRVIYCGRKKTCAVTVPTSAAAYAFRVRALHPATATPSPWSDSTTSTVQASAPAFRFDAAVTSPAVVISRSDGLGAAYKCNEAWTTVLGSEALVCGVNRWQVRIDDTATPYLFVGVAAHGVDVSTFLGGDEFGWGFIGDRALYHGRTKIRAYGERFGRGDVIGVTLDMQRGTLAFSKNGRDLGVAFAGLRGELYPAVAFYNQGQRVSLLPSAFQCAGAGVVVSESPSSTGPDDITDMAVTVEHMLARAPLPSRLLERAWHDYWTWTEGRSSWHSTAEGYELLFDTCTSAIDAALTHSRNVSKAHSLRAGARVRTPRGNAVVVGAHDGEVWLHIDGEPGAWFFTAEEIAAGQSSGLFIAGGDVQTVPVLEVSMISCRLLEQLRETSCSAESMLLMQSSRACDVPEQILSARISLEDFSALADCPSWTVEMDACLVHAVNELADSSNMSPFALTPHVLRAAFTQDMWAPLLGAPGDMHTREPPSALAALCRACLLRRLNHGIIRILPYCDLHAAHDGIAAPATSGGSTCQQSCNGASMWQQGHLGPLLSCLRRSIFLATKETLLRHCIDATVSPAGKTDDDYDYPDALLHVSLNRPRAAVGASSSCDVTRLQTSLFGQLREQLQPLGAERLRMGYSHPMDDGQARTFKVRFEGEGVDDYGGPYRETFTQLAEELTATSAPFTPPPATHESQEASSLCVLPLLCQVRACEGDATFAVAEGATEARHLSALHFLGQMLGVGIRCGVEAPWPLCGPLWKMLVGEPLHHGDVAALDKTLGAMVPHVRARAANGEDGEQVLLDLEWTPPFRAGDGDQEVIPWGNQISAVSSPALPRIFAMAVSAQLLRGADGAAAVRRGLASIVPAAALSLLTGAELQTQVCGCDGGVDIALLRANTEYDEGVSPHDAHITSLWRVLEAYSSKDRGQFLRFVWARSRLPLHSRNFRQKFKIQVSNLRICVMLTARCSL</sequence>
<evidence type="ECO:0000313" key="5">
    <source>
        <dbReference type="EMBL" id="KAG5175127.1"/>
    </source>
</evidence>
<gene>
    <name evidence="5" type="ORF">JKP88DRAFT_172824</name>
</gene>
<organism evidence="5 6">
    <name type="scientific">Tribonema minus</name>
    <dbReference type="NCBI Taxonomy" id="303371"/>
    <lineage>
        <taxon>Eukaryota</taxon>
        <taxon>Sar</taxon>
        <taxon>Stramenopiles</taxon>
        <taxon>Ochrophyta</taxon>
        <taxon>PX clade</taxon>
        <taxon>Xanthophyceae</taxon>
        <taxon>Tribonematales</taxon>
        <taxon>Tribonemataceae</taxon>
        <taxon>Tribonema</taxon>
    </lineage>
</organism>
<dbReference type="PANTHER" id="PTHR46654:SF1">
    <property type="entry name" value="E3 UBIQUITIN-PROTEIN LIGASE HECTD3"/>
    <property type="match status" value="1"/>
</dbReference>
<dbReference type="InterPro" id="IPR003877">
    <property type="entry name" value="SPRY_dom"/>
</dbReference>
<evidence type="ECO:0000313" key="6">
    <source>
        <dbReference type="Proteomes" id="UP000664859"/>
    </source>
</evidence>
<keyword evidence="6" id="KW-1185">Reference proteome</keyword>
<dbReference type="Proteomes" id="UP000664859">
    <property type="component" value="Unassembled WGS sequence"/>
</dbReference>
<feature type="domain" description="HECT" evidence="4">
    <location>
        <begin position="658"/>
        <end position="956"/>
    </location>
</feature>
<dbReference type="InterPro" id="IPR043136">
    <property type="entry name" value="B30.2/SPRY_sf"/>
</dbReference>
<accession>A0A835YGV3</accession>
<dbReference type="InterPro" id="IPR001870">
    <property type="entry name" value="B30.2/SPRY"/>
</dbReference>
<proteinExistence type="predicted"/>
<dbReference type="Pfam" id="PF00632">
    <property type="entry name" value="HECT"/>
    <property type="match status" value="1"/>
</dbReference>
<dbReference type="SMART" id="SM00449">
    <property type="entry name" value="SPRY"/>
    <property type="match status" value="1"/>
</dbReference>
<dbReference type="PROSITE" id="PS50188">
    <property type="entry name" value="B302_SPRY"/>
    <property type="match status" value="1"/>
</dbReference>
<reference evidence="5" key="1">
    <citation type="submission" date="2021-02" db="EMBL/GenBank/DDBJ databases">
        <title>First Annotated Genome of the Yellow-green Alga Tribonema minus.</title>
        <authorList>
            <person name="Mahan K.M."/>
        </authorList>
    </citation>
    <scope>NUCLEOTIDE SEQUENCE</scope>
    <source>
        <strain evidence="5">UTEX B ZZ1240</strain>
    </source>
</reference>
<dbReference type="InterPro" id="IPR000569">
    <property type="entry name" value="HECT_dom"/>
</dbReference>
<dbReference type="InterPro" id="IPR035983">
    <property type="entry name" value="Hect_E3_ubiquitin_ligase"/>
</dbReference>
<dbReference type="InterPro" id="IPR013320">
    <property type="entry name" value="ConA-like_dom_sf"/>
</dbReference>
<dbReference type="PROSITE" id="PS50237">
    <property type="entry name" value="HECT"/>
    <property type="match status" value="1"/>
</dbReference>
<dbReference type="Pfam" id="PF00622">
    <property type="entry name" value="SPRY"/>
    <property type="match status" value="1"/>
</dbReference>
<dbReference type="Gene3D" id="3.90.1750.10">
    <property type="entry name" value="Hect, E3 ligase catalytic domains"/>
    <property type="match status" value="1"/>
</dbReference>
<dbReference type="OrthoDB" id="70521at2759"/>